<comment type="caution">
    <text evidence="3">The sequence shown here is derived from an EMBL/GenBank/DDBJ whole genome shotgun (WGS) entry which is preliminary data.</text>
</comment>
<keyword evidence="2" id="KW-0732">Signal</keyword>
<sequence>MRGSWLLMFFVIQAGNLVKTLHGSLQGWNEAEEPSCEELRALWNTISQSVRMSEFTNEIPVLPWEIYSYIDNHHQKSGRRKHQKSDHFRTANTLQDIFPSSRLTQSSSASFPATYEQNPSPNQELSGIFHSFHESSPRLADWETTSSFSKPSAAQSGTKKKGGSEMVHSPSWGLPEEVGMFGRFVDFDEDMPVITNSHGIKTSVGEWSEPLYPGMPRELYAKGESCFQVANRHCTTDEQCLCSGQNILRCQHGACKNNHMNVGTFADANEYGMWHDGPLPSSRLGLLKRLRKRSNKFIFM</sequence>
<feature type="chain" id="PRO_5036474822" evidence="2">
    <location>
        <begin position="21"/>
        <end position="300"/>
    </location>
</feature>
<feature type="compositionally biased region" description="Polar residues" evidence="1">
    <location>
        <begin position="143"/>
        <end position="157"/>
    </location>
</feature>
<accession>A0A8X6NTH5</accession>
<gene>
    <name evidence="3" type="primary">AVEN_108807_1</name>
    <name evidence="3" type="ORF">NPIL_470621</name>
</gene>
<evidence type="ECO:0000313" key="4">
    <source>
        <dbReference type="Proteomes" id="UP000887013"/>
    </source>
</evidence>
<feature type="signal peptide" evidence="2">
    <location>
        <begin position="1"/>
        <end position="20"/>
    </location>
</feature>
<protein>
    <submittedName>
        <fullName evidence="3">Uncharacterized protein</fullName>
    </submittedName>
</protein>
<name>A0A8X6NTH5_NEPPI</name>
<dbReference type="EMBL" id="BMAW01013019">
    <property type="protein sequence ID" value="GFT31490.1"/>
    <property type="molecule type" value="Genomic_DNA"/>
</dbReference>
<evidence type="ECO:0000256" key="1">
    <source>
        <dbReference type="SAM" id="MobiDB-lite"/>
    </source>
</evidence>
<dbReference type="AlphaFoldDB" id="A0A8X6NTH5"/>
<feature type="region of interest" description="Disordered" evidence="1">
    <location>
        <begin position="102"/>
        <end position="127"/>
    </location>
</feature>
<feature type="region of interest" description="Disordered" evidence="1">
    <location>
        <begin position="143"/>
        <end position="171"/>
    </location>
</feature>
<keyword evidence="4" id="KW-1185">Reference proteome</keyword>
<reference evidence="3" key="1">
    <citation type="submission" date="2020-08" db="EMBL/GenBank/DDBJ databases">
        <title>Multicomponent nature underlies the extraordinary mechanical properties of spider dragline silk.</title>
        <authorList>
            <person name="Kono N."/>
            <person name="Nakamura H."/>
            <person name="Mori M."/>
            <person name="Yoshida Y."/>
            <person name="Ohtoshi R."/>
            <person name="Malay A.D."/>
            <person name="Moran D.A.P."/>
            <person name="Tomita M."/>
            <person name="Numata K."/>
            <person name="Arakawa K."/>
        </authorList>
    </citation>
    <scope>NUCLEOTIDE SEQUENCE</scope>
</reference>
<dbReference type="OrthoDB" id="6426311at2759"/>
<dbReference type="Proteomes" id="UP000887013">
    <property type="component" value="Unassembled WGS sequence"/>
</dbReference>
<feature type="compositionally biased region" description="Polar residues" evidence="1">
    <location>
        <begin position="102"/>
        <end position="125"/>
    </location>
</feature>
<organism evidence="3 4">
    <name type="scientific">Nephila pilipes</name>
    <name type="common">Giant wood spider</name>
    <name type="synonym">Nephila maculata</name>
    <dbReference type="NCBI Taxonomy" id="299642"/>
    <lineage>
        <taxon>Eukaryota</taxon>
        <taxon>Metazoa</taxon>
        <taxon>Ecdysozoa</taxon>
        <taxon>Arthropoda</taxon>
        <taxon>Chelicerata</taxon>
        <taxon>Arachnida</taxon>
        <taxon>Araneae</taxon>
        <taxon>Araneomorphae</taxon>
        <taxon>Entelegynae</taxon>
        <taxon>Araneoidea</taxon>
        <taxon>Nephilidae</taxon>
        <taxon>Nephila</taxon>
    </lineage>
</organism>
<evidence type="ECO:0000313" key="3">
    <source>
        <dbReference type="EMBL" id="GFT31490.1"/>
    </source>
</evidence>
<proteinExistence type="predicted"/>
<evidence type="ECO:0000256" key="2">
    <source>
        <dbReference type="SAM" id="SignalP"/>
    </source>
</evidence>